<evidence type="ECO:0000256" key="9">
    <source>
        <dbReference type="ARBA" id="ARBA00022692"/>
    </source>
</evidence>
<evidence type="ECO:0000256" key="7">
    <source>
        <dbReference type="ARBA" id="ARBA00022490"/>
    </source>
</evidence>
<keyword evidence="9 16" id="KW-0812">Transmembrane</keyword>
<evidence type="ECO:0000256" key="12">
    <source>
        <dbReference type="ARBA" id="ARBA00022989"/>
    </source>
</evidence>
<feature type="binding site" evidence="13">
    <location>
        <position position="234"/>
    </location>
    <ligand>
        <name>a divalent metal cation</name>
        <dbReference type="ChEBI" id="CHEBI:60240"/>
        <label>1</label>
    </ligand>
</feature>
<evidence type="ECO:0000256" key="8">
    <source>
        <dbReference type="ARBA" id="ARBA00022670"/>
    </source>
</evidence>
<feature type="binding site" evidence="13">
    <location>
        <position position="303"/>
    </location>
    <ligand>
        <name>a divalent metal cation</name>
        <dbReference type="ChEBI" id="CHEBI:60240"/>
        <label>2</label>
        <note>catalytic</note>
    </ligand>
</feature>
<dbReference type="PANTHER" id="PTHR45777">
    <property type="entry name" value="METHIONINE AMINOPEPTIDASE 2"/>
    <property type="match status" value="1"/>
</dbReference>
<feature type="domain" description="Sphingolipid delta4-desaturase N-terminal" evidence="17">
    <location>
        <begin position="472"/>
        <end position="510"/>
    </location>
</feature>
<dbReference type="HAMAP" id="MF_03175">
    <property type="entry name" value="MetAP_2_euk"/>
    <property type="match status" value="1"/>
</dbReference>
<dbReference type="InterPro" id="IPR013866">
    <property type="entry name" value="Sphingolipid_d4-desaturase_N"/>
</dbReference>
<dbReference type="OrthoDB" id="7848262at2759"/>
<comment type="function">
    <text evidence="13 14">Cotranslationally removes the N-terminal methionine from nascent proteins. The N-terminal methionine is often cleaved when the second residue in the primary sequence is small and uncharged (Met-Ala-, Cys, Gly, Pro, Ser, Thr, or Val).</text>
</comment>
<proteinExistence type="inferred from homology"/>
<feature type="compositionally biased region" description="Low complexity" evidence="15">
    <location>
        <begin position="15"/>
        <end position="32"/>
    </location>
</feature>
<feature type="compositionally biased region" description="Acidic residues" evidence="15">
    <location>
        <begin position="38"/>
        <end position="51"/>
    </location>
</feature>
<dbReference type="Pfam" id="PF00557">
    <property type="entry name" value="Peptidase_M24"/>
    <property type="match status" value="1"/>
</dbReference>
<dbReference type="GO" id="GO:0046872">
    <property type="term" value="F:metal ion binding"/>
    <property type="evidence" value="ECO:0007669"/>
    <property type="project" value="UniProtKB-UniRule"/>
</dbReference>
<gene>
    <name evidence="18" type="ORF">EJ06DRAFT_522730</name>
</gene>
<evidence type="ECO:0000256" key="15">
    <source>
        <dbReference type="SAM" id="MobiDB-lite"/>
    </source>
</evidence>
<evidence type="ECO:0000256" key="13">
    <source>
        <dbReference type="HAMAP-Rule" id="MF_03175"/>
    </source>
</evidence>
<dbReference type="SUPFAM" id="SSF55920">
    <property type="entry name" value="Creatinase/aminopeptidase"/>
    <property type="match status" value="1"/>
</dbReference>
<evidence type="ECO:0000256" key="6">
    <source>
        <dbReference type="ARBA" id="ARBA00022438"/>
    </source>
</evidence>
<evidence type="ECO:0000256" key="10">
    <source>
        <dbReference type="ARBA" id="ARBA00022723"/>
    </source>
</evidence>
<keyword evidence="7 13" id="KW-0963">Cytoplasm</keyword>
<name>A0A6G1HT51_9PEZI</name>
<dbReference type="InterPro" id="IPR036005">
    <property type="entry name" value="Creatinase/aminopeptidase-like"/>
</dbReference>
<dbReference type="GO" id="GO:0006508">
    <property type="term" value="P:proteolysis"/>
    <property type="evidence" value="ECO:0007669"/>
    <property type="project" value="UniProtKB-KW"/>
</dbReference>
<keyword evidence="16" id="KW-0472">Membrane</keyword>
<evidence type="ECO:0000259" key="17">
    <source>
        <dbReference type="SMART" id="SM01269"/>
    </source>
</evidence>
<evidence type="ECO:0000256" key="5">
    <source>
        <dbReference type="ARBA" id="ARBA00006146"/>
    </source>
</evidence>
<dbReference type="InterPro" id="IPR002468">
    <property type="entry name" value="Pept_M24A_MAP2"/>
</dbReference>
<comment type="similarity">
    <text evidence="13">Belongs to the peptidase M24A family. Methionine aminopeptidase eukaryotic type 2 subfamily.</text>
</comment>
<dbReference type="Gene3D" id="1.10.10.10">
    <property type="entry name" value="Winged helix-like DNA-binding domain superfamily/Winged helix DNA-binding domain"/>
    <property type="match status" value="1"/>
</dbReference>
<feature type="transmembrane region" description="Helical" evidence="16">
    <location>
        <begin position="617"/>
        <end position="639"/>
    </location>
</feature>
<dbReference type="Pfam" id="PF08557">
    <property type="entry name" value="Lipid_DES"/>
    <property type="match status" value="1"/>
</dbReference>
<sequence>MAAVATEGLENLKLTGSTGKAAKGGANGANGHSKAENGDPDNDDSEDDNQEGEGVAVDGEKKKKKRKPRKKKKAGTAGAKTQTSPPRVPIAQLFPDGKYPAGEEVEYKNDNAYRMTNEEKRHLDRISHDGILTDLRRAGEVHRQVRKWAKSNIKPGQTLTEIAEGIEDSVRHLTGHMGLEEGDNIKGGVAFPTGLSRNHCAAHYSPNAGNKMVLEDDDVMKVDFGVHFNGHIVDSAFTVAFNPVYDPLLAAVKDATNTGIREAGIDVRVCDIGAAIQEVMESYEVEIGGTTYPVKSIRNLTGHNIGPWQIHYGKSVPIVKGGDQTKMEEGELFAIETFGSTGKGYVHEDMETSHYAKRLDAPAKPNFRMSSAKTLYNSITKNFGTLPFCRRYLDRLGHEKYLLGLNNLVSNGILESYPPLCDIKGSYTAQFEHYNVSIMKLRRPRPFCVDTKHVNFPLSTTKTVAPSTGQDSAQHDFFWTYTEEPHRSRRQAIIKAHPEVTKLCGPEPLTKYVVSGVVALQVLCAYLLRNTHPISWPFFLTAYAIGATANQNLFLAIHEISHNLAFRSPRANRLFAIYANLPIGIPYSASFRPYHLTHHKSIGVDGLDVDLPTSLEAVFFDSVLGKAFFCTFQIFFYALRPMMIYKLPITGIHILNIIAQVVFDIILVNTIGWYSFIYLLMSAFLAGSLHPCAGHFIAEHYVFEKLGPEAKVADNKIPVTETYSYYGPLNFFTYNVGLHNEHHDFPAIPWTRLPTLNRIAREFYDDLPYHKSWVNVIWQFIWDDDVSLWSRVKRTEGGRKVGGWREDELGANETNRPIPGVK</sequence>
<dbReference type="AlphaFoldDB" id="A0A6G1HT51"/>
<comment type="catalytic activity">
    <reaction evidence="1 13 14">
        <text>Release of N-terminal amino acids, preferentially methionine, from peptides and arylamides.</text>
        <dbReference type="EC" id="3.4.11.18"/>
    </reaction>
</comment>
<dbReference type="EC" id="3.4.11.18" evidence="13"/>
<organism evidence="18 19">
    <name type="scientific">Trichodelitschia bisporula</name>
    <dbReference type="NCBI Taxonomy" id="703511"/>
    <lineage>
        <taxon>Eukaryota</taxon>
        <taxon>Fungi</taxon>
        <taxon>Dikarya</taxon>
        <taxon>Ascomycota</taxon>
        <taxon>Pezizomycotina</taxon>
        <taxon>Dothideomycetes</taxon>
        <taxon>Dothideomycetes incertae sedis</taxon>
        <taxon>Phaeotrichales</taxon>
        <taxon>Phaeotrichaceae</taxon>
        <taxon>Trichodelitschia</taxon>
    </lineage>
</organism>
<comment type="cofactor">
    <cofactor evidence="13">
        <name>Co(2+)</name>
        <dbReference type="ChEBI" id="CHEBI:48828"/>
    </cofactor>
    <cofactor evidence="13">
        <name>Zn(2+)</name>
        <dbReference type="ChEBI" id="CHEBI:29105"/>
    </cofactor>
    <cofactor evidence="13">
        <name>Mn(2+)</name>
        <dbReference type="ChEBI" id="CHEBI:29035"/>
    </cofactor>
    <cofactor evidence="13">
        <name>Fe(2+)</name>
        <dbReference type="ChEBI" id="CHEBI:29033"/>
    </cofactor>
    <text evidence="13">Binds 2 divalent metal cations per subunit. Has a high-affinity and a low affinity metal-binding site. The true nature of the physiological cofactor is under debate. The enzyme is active with cobalt, zinc, manganese or divalent iron ions. Most likely, methionine aminopeptidases function as mononuclear Fe(2+)-metalloproteases under physiological conditions, and the catalytically relevant metal-binding site has been assigned to the histidine-containing high-affinity site.</text>
</comment>
<keyword evidence="8 13" id="KW-0645">Protease</keyword>
<dbReference type="InterPro" id="IPR050247">
    <property type="entry name" value="Met_Aminopeptidase_Type2"/>
</dbReference>
<dbReference type="GO" id="GO:0016020">
    <property type="term" value="C:membrane"/>
    <property type="evidence" value="ECO:0007669"/>
    <property type="project" value="UniProtKB-SubCell"/>
</dbReference>
<feature type="region of interest" description="Disordered" evidence="15">
    <location>
        <begin position="802"/>
        <end position="822"/>
    </location>
</feature>
<dbReference type="Gene3D" id="3.90.230.10">
    <property type="entry name" value="Creatinase/methionine aminopeptidase superfamily"/>
    <property type="match status" value="1"/>
</dbReference>
<keyword evidence="6 13" id="KW-0031">Aminopeptidase</keyword>
<keyword evidence="12 16" id="KW-1133">Transmembrane helix</keyword>
<dbReference type="CDD" id="cd01088">
    <property type="entry name" value="MetAP2"/>
    <property type="match status" value="1"/>
</dbReference>
<reference evidence="18" key="1">
    <citation type="journal article" date="2020" name="Stud. Mycol.">
        <title>101 Dothideomycetes genomes: a test case for predicting lifestyles and emergence of pathogens.</title>
        <authorList>
            <person name="Haridas S."/>
            <person name="Albert R."/>
            <person name="Binder M."/>
            <person name="Bloem J."/>
            <person name="Labutti K."/>
            <person name="Salamov A."/>
            <person name="Andreopoulos B."/>
            <person name="Baker S."/>
            <person name="Barry K."/>
            <person name="Bills G."/>
            <person name="Bluhm B."/>
            <person name="Cannon C."/>
            <person name="Castanera R."/>
            <person name="Culley D."/>
            <person name="Daum C."/>
            <person name="Ezra D."/>
            <person name="Gonzalez J."/>
            <person name="Henrissat B."/>
            <person name="Kuo A."/>
            <person name="Liang C."/>
            <person name="Lipzen A."/>
            <person name="Lutzoni F."/>
            <person name="Magnuson J."/>
            <person name="Mondo S."/>
            <person name="Nolan M."/>
            <person name="Ohm R."/>
            <person name="Pangilinan J."/>
            <person name="Park H.-J."/>
            <person name="Ramirez L."/>
            <person name="Alfaro M."/>
            <person name="Sun H."/>
            <person name="Tritt A."/>
            <person name="Yoshinaga Y."/>
            <person name="Zwiers L.-H."/>
            <person name="Turgeon B."/>
            <person name="Goodwin S."/>
            <person name="Spatafora J."/>
            <person name="Crous P."/>
            <person name="Grigoriev I."/>
        </authorList>
    </citation>
    <scope>NUCLEOTIDE SEQUENCE</scope>
    <source>
        <strain evidence="18">CBS 262.69</strain>
    </source>
</reference>
<dbReference type="InterPro" id="IPR036388">
    <property type="entry name" value="WH-like_DNA-bd_sf"/>
</dbReference>
<dbReference type="GO" id="GO:0004239">
    <property type="term" value="F:initiator methionyl aminopeptidase activity"/>
    <property type="evidence" value="ECO:0007669"/>
    <property type="project" value="UniProtKB-UniRule"/>
</dbReference>
<feature type="binding site" evidence="13">
    <location>
        <position position="223"/>
    </location>
    <ligand>
        <name>a divalent metal cation</name>
        <dbReference type="ChEBI" id="CHEBI:60240"/>
        <label>1</label>
    </ligand>
</feature>
<dbReference type="InterPro" id="IPR000994">
    <property type="entry name" value="Pept_M24"/>
</dbReference>
<keyword evidence="19" id="KW-1185">Reference proteome</keyword>
<accession>A0A6G1HT51</accession>
<dbReference type="EMBL" id="ML996698">
    <property type="protein sequence ID" value="KAF2399200.1"/>
    <property type="molecule type" value="Genomic_DNA"/>
</dbReference>
<dbReference type="PANTHER" id="PTHR45777:SF2">
    <property type="entry name" value="METHIONINE AMINOPEPTIDASE 2"/>
    <property type="match status" value="1"/>
</dbReference>
<dbReference type="GO" id="GO:0030148">
    <property type="term" value="P:sphingolipid biosynthetic process"/>
    <property type="evidence" value="ECO:0007669"/>
    <property type="project" value="InterPro"/>
</dbReference>
<dbReference type="SMART" id="SM01269">
    <property type="entry name" value="Lipid_DES"/>
    <property type="match status" value="1"/>
</dbReference>
<dbReference type="InterPro" id="IPR005804">
    <property type="entry name" value="FA_desaturase_dom"/>
</dbReference>
<feature type="binding site" evidence="13">
    <location>
        <position position="203"/>
    </location>
    <ligand>
        <name>substrate</name>
    </ligand>
</feature>
<dbReference type="InterPro" id="IPR001714">
    <property type="entry name" value="Pept_M24_MAP"/>
</dbReference>
<protein>
    <recommendedName>
        <fullName evidence="13">Methionine aminopeptidase 2</fullName>
        <shortName evidence="13">MAP 2</shortName>
        <shortName evidence="13">MetAP 2</shortName>
        <ecNumber evidence="13">3.4.11.18</ecNumber>
    </recommendedName>
    <alternativeName>
        <fullName evidence="13">Peptidase M</fullName>
    </alternativeName>
</protein>
<feature type="binding site" evidence="13">
    <location>
        <position position="432"/>
    </location>
    <ligand>
        <name>a divalent metal cation</name>
        <dbReference type="ChEBI" id="CHEBI:60240"/>
        <label>1</label>
    </ligand>
</feature>
<keyword evidence="11 13" id="KW-0378">Hydrolase</keyword>
<evidence type="ECO:0000256" key="14">
    <source>
        <dbReference type="RuleBase" id="RU003653"/>
    </source>
</evidence>
<evidence type="ECO:0000313" key="19">
    <source>
        <dbReference type="Proteomes" id="UP000799640"/>
    </source>
</evidence>
<evidence type="ECO:0000256" key="3">
    <source>
        <dbReference type="ARBA" id="ARBA00001954"/>
    </source>
</evidence>
<feature type="transmembrane region" description="Helical" evidence="16">
    <location>
        <begin position="651"/>
        <end position="671"/>
    </location>
</feature>
<comment type="cofactor">
    <cofactor evidence="2">
        <name>Mn(2+)</name>
        <dbReference type="ChEBI" id="CHEBI:29035"/>
    </cofactor>
</comment>
<evidence type="ECO:0000256" key="2">
    <source>
        <dbReference type="ARBA" id="ARBA00001936"/>
    </source>
</evidence>
<evidence type="ECO:0000313" key="18">
    <source>
        <dbReference type="EMBL" id="KAF2399200.1"/>
    </source>
</evidence>
<evidence type="ECO:0000256" key="11">
    <source>
        <dbReference type="ARBA" id="ARBA00022801"/>
    </source>
</evidence>
<feature type="compositionally biased region" description="Basic residues" evidence="15">
    <location>
        <begin position="62"/>
        <end position="74"/>
    </location>
</feature>
<feature type="binding site" evidence="13">
    <location>
        <position position="432"/>
    </location>
    <ligand>
        <name>a divalent metal cation</name>
        <dbReference type="ChEBI" id="CHEBI:60240"/>
        <label>2</label>
        <note>catalytic</note>
    </ligand>
</feature>
<comment type="subcellular location">
    <subcellularLocation>
        <location evidence="13">Cytoplasm</location>
    </subcellularLocation>
    <subcellularLocation>
        <location evidence="4">Membrane</location>
        <topology evidence="4">Multi-pass membrane protein</topology>
    </subcellularLocation>
</comment>
<feature type="binding site" evidence="13">
    <location>
        <position position="234"/>
    </location>
    <ligand>
        <name>a divalent metal cation</name>
        <dbReference type="ChEBI" id="CHEBI:60240"/>
        <label>2</label>
        <note>catalytic</note>
    </ligand>
</feature>
<dbReference type="Proteomes" id="UP000799640">
    <property type="component" value="Unassembled WGS sequence"/>
</dbReference>
<feature type="binding site" evidence="13">
    <location>
        <position position="311"/>
    </location>
    <ligand>
        <name>substrate</name>
    </ligand>
</feature>
<dbReference type="GO" id="GO:0005737">
    <property type="term" value="C:cytoplasm"/>
    <property type="evidence" value="ECO:0007669"/>
    <property type="project" value="UniProtKB-SubCell"/>
</dbReference>
<keyword evidence="10 13" id="KW-0479">Metal-binding</keyword>
<dbReference type="NCBIfam" id="TIGR00501">
    <property type="entry name" value="met_pdase_II"/>
    <property type="match status" value="1"/>
</dbReference>
<comment type="cofactor">
    <cofactor evidence="3">
        <name>Fe(2+)</name>
        <dbReference type="ChEBI" id="CHEBI:29033"/>
    </cofactor>
</comment>
<feature type="binding site" evidence="13">
    <location>
        <position position="336"/>
    </location>
    <ligand>
        <name>a divalent metal cation</name>
        <dbReference type="ChEBI" id="CHEBI:60240"/>
        <label>2</label>
        <note>catalytic</note>
    </ligand>
</feature>
<comment type="similarity">
    <text evidence="5">Belongs to the fatty acid desaturase type 1 family. DEGS subfamily.</text>
</comment>
<evidence type="ECO:0000256" key="16">
    <source>
        <dbReference type="SAM" id="Phobius"/>
    </source>
</evidence>
<dbReference type="InterPro" id="IPR011388">
    <property type="entry name" value="DES1/DES2"/>
</dbReference>
<dbReference type="InterPro" id="IPR036390">
    <property type="entry name" value="WH_DNA-bd_sf"/>
</dbReference>
<dbReference type="GO" id="GO:0070006">
    <property type="term" value="F:metalloaminopeptidase activity"/>
    <property type="evidence" value="ECO:0007669"/>
    <property type="project" value="UniProtKB-UniRule"/>
</dbReference>
<dbReference type="PRINTS" id="PR00599">
    <property type="entry name" value="MAPEPTIDASE"/>
</dbReference>
<dbReference type="CDD" id="cd03508">
    <property type="entry name" value="Delta4-sphingolipid-FADS-like"/>
    <property type="match status" value="1"/>
</dbReference>
<dbReference type="GO" id="GO:0042284">
    <property type="term" value="F:sphingolipid delta-4 desaturase activity"/>
    <property type="evidence" value="ECO:0007669"/>
    <property type="project" value="InterPro"/>
</dbReference>
<dbReference type="SUPFAM" id="SSF46785">
    <property type="entry name" value="Winged helix' DNA-binding domain"/>
    <property type="match status" value="1"/>
</dbReference>
<evidence type="ECO:0000256" key="1">
    <source>
        <dbReference type="ARBA" id="ARBA00000294"/>
    </source>
</evidence>
<feature type="region of interest" description="Disordered" evidence="15">
    <location>
        <begin position="1"/>
        <end position="97"/>
    </location>
</feature>
<evidence type="ECO:0000256" key="4">
    <source>
        <dbReference type="ARBA" id="ARBA00004141"/>
    </source>
</evidence>
<dbReference type="Pfam" id="PF00487">
    <property type="entry name" value="FA_desaturase"/>
    <property type="match status" value="1"/>
</dbReference>